<feature type="region of interest" description="Disordered" evidence="1">
    <location>
        <begin position="8"/>
        <end position="52"/>
    </location>
</feature>
<dbReference type="PANTHER" id="PTHR47349:SF1">
    <property type="entry name" value="AER328WP"/>
    <property type="match status" value="1"/>
</dbReference>
<dbReference type="PANTHER" id="PTHR47349">
    <property type="entry name" value="CHROMOSOME 8, WHOLE GENOME SHOTGUN SEQUENCE"/>
    <property type="match status" value="1"/>
</dbReference>
<dbReference type="AlphaFoldDB" id="A0A1R0GYR8"/>
<feature type="compositionally biased region" description="Low complexity" evidence="1">
    <location>
        <begin position="28"/>
        <end position="40"/>
    </location>
</feature>
<dbReference type="Pfam" id="PF26147">
    <property type="entry name" value="AB_HYDROLASE_YMC0-YMC35"/>
    <property type="match status" value="2"/>
</dbReference>
<feature type="region of interest" description="Disordered" evidence="1">
    <location>
        <begin position="293"/>
        <end position="327"/>
    </location>
</feature>
<gene>
    <name evidence="3" type="ORF">AYI68_g3892</name>
</gene>
<feature type="compositionally biased region" description="Polar residues" evidence="1">
    <location>
        <begin position="390"/>
        <end position="400"/>
    </location>
</feature>
<evidence type="ECO:0000256" key="1">
    <source>
        <dbReference type="SAM" id="MobiDB-lite"/>
    </source>
</evidence>
<feature type="domain" description="YMC020W-like alpha/beta hydrolase" evidence="2">
    <location>
        <begin position="814"/>
        <end position="918"/>
    </location>
</feature>
<comment type="caution">
    <text evidence="3">The sequence shown here is derived from an EMBL/GenBank/DDBJ whole genome shotgun (WGS) entry which is preliminary data.</text>
</comment>
<organism evidence="3 4">
    <name type="scientific">Smittium mucronatum</name>
    <dbReference type="NCBI Taxonomy" id="133383"/>
    <lineage>
        <taxon>Eukaryota</taxon>
        <taxon>Fungi</taxon>
        <taxon>Fungi incertae sedis</taxon>
        <taxon>Zoopagomycota</taxon>
        <taxon>Kickxellomycotina</taxon>
        <taxon>Harpellomycetes</taxon>
        <taxon>Harpellales</taxon>
        <taxon>Legeriomycetaceae</taxon>
        <taxon>Smittium</taxon>
    </lineage>
</organism>
<accession>A0A1R0GYR8</accession>
<keyword evidence="4" id="KW-1185">Reference proteome</keyword>
<feature type="region of interest" description="Disordered" evidence="1">
    <location>
        <begin position="513"/>
        <end position="551"/>
    </location>
</feature>
<dbReference type="EMBL" id="LSSL01002011">
    <property type="protein sequence ID" value="OLY81995.1"/>
    <property type="molecule type" value="Genomic_DNA"/>
</dbReference>
<evidence type="ECO:0000313" key="4">
    <source>
        <dbReference type="Proteomes" id="UP000187455"/>
    </source>
</evidence>
<feature type="region of interest" description="Disordered" evidence="1">
    <location>
        <begin position="770"/>
        <end position="797"/>
    </location>
</feature>
<feature type="compositionally biased region" description="Basic and acidic residues" evidence="1">
    <location>
        <begin position="404"/>
        <end position="418"/>
    </location>
</feature>
<evidence type="ECO:0000313" key="3">
    <source>
        <dbReference type="EMBL" id="OLY81995.1"/>
    </source>
</evidence>
<proteinExistence type="predicted"/>
<sequence>MFKYLGFSNDANPNETLGSPSNNGAEVSSSLSNSTENHSNLDTDIPPKASKIDELNPNTILNLKHTPNFPSHIKLIEDSSFSESIPRISHQKLLAAPSRPENLNPVFKKSDSDGNRGIEGLYSKQVLEGSFTENKNSKIVITQTDKTNSPVNTNLEVIIPVLPEIKNTNSTPDSSQNSISSIADSNSSIISTSVTNATLSTNQKSMIPYHNTQQNIDPWSSFKFWSWSLGVKQESGVSNSLSNKDSDIASKVPSSSNPLENTPLILNNDYSYDDYVSSSSSLKHKIPNTLNSSIDKEINSSSNTQEDSELSFNADSSTSQKILEPTQKASNNPLVSIDRNINLSNDGNVSIVNTTSIIVHQTQIEYTSNKKAKNSTGWFWSSSRKDSSSEDNQNGISTAIGSDPKVEDSLNSKPGDLNKSEELIKQSDDFYTQSDSLTPSPHLESKSPDQVSITDGKVKNNPQDVEDPLQVKDSRGWGFFFYRSNTFPQNSKLNEGADIIRDSIDCSNDKVMDIPQKPDSLQHGETSKILSLPGTPNSNKSDDKSKNIDNNEPVICTVKKMSIVEPKLLFTHNPDNRGGVFSRVKDVYDSSIIKNAVESMRSAFVYPFEGRFSGLNETLSSLSGNHNEETPLLPHIAESPEEKAIHKAAKSLRKVVIIGIHGWFPNKLIQMVSGEPTGRSEKFCGKMKDSMLQYLYEEHGIQFNESDISIMPLAAQGKILDRVEKLLDQLIHFEVEEEIVNDVVVPEAKKKSKHQEKVVLIEKTRATNNSKKKDTSIYSDNGDVKSRSDSLSQTSGNSKPNILPIDLTIPNKKDRVKLIREADTVLVVTHSQGTPVSVILLEKLIGLGIINPRKQRVGMLAMAGISHGPFPGLKDNVVIKYLEHDAARELFFFNDPSNQLVMEYMAALGTILQRGSSMYF</sequence>
<dbReference type="Proteomes" id="UP000187455">
    <property type="component" value="Unassembled WGS sequence"/>
</dbReference>
<feature type="region of interest" description="Disordered" evidence="1">
    <location>
        <begin position="374"/>
        <end position="418"/>
    </location>
</feature>
<dbReference type="OrthoDB" id="5598028at2759"/>
<reference evidence="3 4" key="1">
    <citation type="journal article" date="2016" name="Mol. Biol. Evol.">
        <title>Genome-Wide Survey of Gut Fungi (Harpellales) Reveals the First Horizontally Transferred Ubiquitin Gene from a Mosquito Host.</title>
        <authorList>
            <person name="Wang Y."/>
            <person name="White M.M."/>
            <person name="Kvist S."/>
            <person name="Moncalvo J.M."/>
        </authorList>
    </citation>
    <scope>NUCLEOTIDE SEQUENCE [LARGE SCALE GENOMIC DNA]</scope>
    <source>
        <strain evidence="3 4">ALG-7-W6</strain>
    </source>
</reference>
<evidence type="ECO:0000259" key="2">
    <source>
        <dbReference type="Pfam" id="PF26147"/>
    </source>
</evidence>
<feature type="compositionally biased region" description="Polar residues" evidence="1">
    <location>
        <begin position="9"/>
        <end position="27"/>
    </location>
</feature>
<name>A0A1R0GYR8_9FUNG</name>
<feature type="region of interest" description="Disordered" evidence="1">
    <location>
        <begin position="431"/>
        <end position="470"/>
    </location>
</feature>
<dbReference type="InterPro" id="IPR058934">
    <property type="entry name" value="YMC020W-like"/>
</dbReference>
<feature type="region of interest" description="Disordered" evidence="1">
    <location>
        <begin position="236"/>
        <end position="263"/>
    </location>
</feature>
<dbReference type="InterPro" id="IPR058933">
    <property type="entry name" value="YMC020W-like_ab_hydrolase"/>
</dbReference>
<protein>
    <recommendedName>
        <fullName evidence="2">YMC020W-like alpha/beta hydrolase domain-containing protein</fullName>
    </recommendedName>
</protein>
<feature type="compositionally biased region" description="Basic and acidic residues" evidence="1">
    <location>
        <begin position="540"/>
        <end position="549"/>
    </location>
</feature>
<feature type="domain" description="YMC020W-like alpha/beta hydrolase" evidence="2">
    <location>
        <begin position="644"/>
        <end position="732"/>
    </location>
</feature>